<dbReference type="EMBL" id="RCZH01000020">
    <property type="protein sequence ID" value="TPG33945.1"/>
    <property type="molecule type" value="Genomic_DNA"/>
</dbReference>
<comment type="caution">
    <text evidence="1">The sequence shown here is derived from an EMBL/GenBank/DDBJ whole genome shotgun (WGS) entry which is preliminary data.</text>
</comment>
<dbReference type="RefSeq" id="WP_140511398.1">
    <property type="nucleotide sequence ID" value="NZ_RCZH01000020.1"/>
</dbReference>
<dbReference type="AlphaFoldDB" id="A0A502E8B8"/>
<protein>
    <submittedName>
        <fullName evidence="1">Uncharacterized protein</fullName>
    </submittedName>
</protein>
<gene>
    <name evidence="1" type="ORF">EAH81_23650</name>
</gene>
<dbReference type="Proteomes" id="UP000319700">
    <property type="component" value="Unassembled WGS sequence"/>
</dbReference>
<sequence>MPIPEVLNAEKFESHKELIRILYLVDGDFKNMCDDYSMSRFCIEKYKEKVAQDVGVKKEYENLFDELEKEILIYIKKNC</sequence>
<dbReference type="OrthoDB" id="1365607at2"/>
<evidence type="ECO:0000313" key="2">
    <source>
        <dbReference type="Proteomes" id="UP000319700"/>
    </source>
</evidence>
<name>A0A502E8B8_9FLAO</name>
<keyword evidence="2" id="KW-1185">Reference proteome</keyword>
<proteinExistence type="predicted"/>
<organism evidence="1 2">
    <name type="scientific">Flavobacterium pectinovorum</name>
    <dbReference type="NCBI Taxonomy" id="29533"/>
    <lineage>
        <taxon>Bacteria</taxon>
        <taxon>Pseudomonadati</taxon>
        <taxon>Bacteroidota</taxon>
        <taxon>Flavobacteriia</taxon>
        <taxon>Flavobacteriales</taxon>
        <taxon>Flavobacteriaceae</taxon>
        <taxon>Flavobacterium</taxon>
    </lineage>
</organism>
<accession>A0A502E8B8</accession>
<evidence type="ECO:0000313" key="1">
    <source>
        <dbReference type="EMBL" id="TPG33945.1"/>
    </source>
</evidence>
<reference evidence="1 2" key="1">
    <citation type="journal article" date="2019" name="Environ. Microbiol.">
        <title>Species interactions and distinct microbial communities in high Arctic permafrost affected cryosols are associated with the CH4 and CO2 gas fluxes.</title>
        <authorList>
            <person name="Altshuler I."/>
            <person name="Hamel J."/>
            <person name="Turney S."/>
            <person name="Magnuson E."/>
            <person name="Levesque R."/>
            <person name="Greer C."/>
            <person name="Whyte L.G."/>
        </authorList>
    </citation>
    <scope>NUCLEOTIDE SEQUENCE [LARGE SCALE GENOMIC DNA]</scope>
    <source>
        <strain evidence="1 2">42</strain>
    </source>
</reference>